<dbReference type="InterPro" id="IPR050639">
    <property type="entry name" value="SSR_resolvase"/>
</dbReference>
<dbReference type="PANTHER" id="PTHR30461">
    <property type="entry name" value="DNA-INVERTASE FROM LAMBDOID PROPHAGE"/>
    <property type="match status" value="1"/>
</dbReference>
<dbReference type="Pfam" id="PF07508">
    <property type="entry name" value="Recombinase"/>
    <property type="match status" value="1"/>
</dbReference>
<dbReference type="EMBL" id="AAOW01000001">
    <property type="protein sequence ID" value="EAR62966.1"/>
    <property type="molecule type" value="Genomic_DNA"/>
</dbReference>
<keyword evidence="7" id="KW-1185">Reference proteome</keyword>
<protein>
    <recommendedName>
        <fullName evidence="8">Recombinase family protein</fullName>
    </recommendedName>
</protein>
<organism evidence="6 7">
    <name type="scientific">Neptuniibacter caesariensis</name>
    <dbReference type="NCBI Taxonomy" id="207954"/>
    <lineage>
        <taxon>Bacteria</taxon>
        <taxon>Pseudomonadati</taxon>
        <taxon>Pseudomonadota</taxon>
        <taxon>Gammaproteobacteria</taxon>
        <taxon>Oceanospirillales</taxon>
        <taxon>Oceanospirillaceae</taxon>
        <taxon>Neptuniibacter</taxon>
    </lineage>
</organism>
<proteinExistence type="predicted"/>
<dbReference type="InterPro" id="IPR011109">
    <property type="entry name" value="DNA_bind_recombinase_dom"/>
</dbReference>
<keyword evidence="2" id="KW-0233">DNA recombination</keyword>
<evidence type="ECO:0008006" key="8">
    <source>
        <dbReference type="Google" id="ProtNLM"/>
    </source>
</evidence>
<dbReference type="SUPFAM" id="SSF53041">
    <property type="entry name" value="Resolvase-like"/>
    <property type="match status" value="1"/>
</dbReference>
<comment type="caution">
    <text evidence="6">The sequence shown here is derived from an EMBL/GenBank/DDBJ whole genome shotgun (WGS) entry which is preliminary data.</text>
</comment>
<feature type="coiled-coil region" evidence="3">
    <location>
        <begin position="382"/>
        <end position="416"/>
    </location>
</feature>
<keyword evidence="1" id="KW-0238">DNA-binding</keyword>
<dbReference type="Proteomes" id="UP000002171">
    <property type="component" value="Unassembled WGS sequence"/>
</dbReference>
<dbReference type="GO" id="GO:0003677">
    <property type="term" value="F:DNA binding"/>
    <property type="evidence" value="ECO:0007669"/>
    <property type="project" value="UniProtKB-KW"/>
</dbReference>
<dbReference type="PANTHER" id="PTHR30461:SF2">
    <property type="entry name" value="SERINE RECOMBINASE PINE-RELATED"/>
    <property type="match status" value="1"/>
</dbReference>
<name>A0A7U8GTZ5_NEPCE</name>
<evidence type="ECO:0000259" key="4">
    <source>
        <dbReference type="PROSITE" id="PS51736"/>
    </source>
</evidence>
<dbReference type="Gene3D" id="3.90.1750.20">
    <property type="entry name" value="Putative Large Serine Recombinase, Chain B, Domain 2"/>
    <property type="match status" value="1"/>
</dbReference>
<dbReference type="InterPro" id="IPR006119">
    <property type="entry name" value="Resolv_N"/>
</dbReference>
<dbReference type="GO" id="GO:0000150">
    <property type="term" value="F:DNA strand exchange activity"/>
    <property type="evidence" value="ECO:0007669"/>
    <property type="project" value="InterPro"/>
</dbReference>
<accession>A0A7U8GTZ5</accession>
<evidence type="ECO:0000313" key="7">
    <source>
        <dbReference type="Proteomes" id="UP000002171"/>
    </source>
</evidence>
<dbReference type="RefSeq" id="WP_007021984.1">
    <property type="nucleotide sequence ID" value="NZ_CH724126.1"/>
</dbReference>
<evidence type="ECO:0000313" key="6">
    <source>
        <dbReference type="EMBL" id="EAR62966.1"/>
    </source>
</evidence>
<dbReference type="InterPro" id="IPR036162">
    <property type="entry name" value="Resolvase-like_N_sf"/>
</dbReference>
<keyword evidence="3" id="KW-0175">Coiled coil</keyword>
<reference evidence="6 7" key="1">
    <citation type="submission" date="2006-02" db="EMBL/GenBank/DDBJ databases">
        <authorList>
            <person name="Pinhassi J."/>
            <person name="Pedros-Alio C."/>
            <person name="Ferriera S."/>
            <person name="Johnson J."/>
            <person name="Kravitz S."/>
            <person name="Halpern A."/>
            <person name="Remington K."/>
            <person name="Beeson K."/>
            <person name="Tran B."/>
            <person name="Rogers Y.-H."/>
            <person name="Friedman R."/>
            <person name="Venter J.C."/>
        </authorList>
    </citation>
    <scope>NUCLEOTIDE SEQUENCE [LARGE SCALE GENOMIC DNA]</scope>
    <source>
        <strain evidence="6 7">MED92</strain>
    </source>
</reference>
<evidence type="ECO:0000259" key="5">
    <source>
        <dbReference type="PROSITE" id="PS51737"/>
    </source>
</evidence>
<feature type="domain" description="Recombinase" evidence="5">
    <location>
        <begin position="171"/>
        <end position="305"/>
    </location>
</feature>
<evidence type="ECO:0000256" key="3">
    <source>
        <dbReference type="SAM" id="Coils"/>
    </source>
</evidence>
<dbReference type="InterPro" id="IPR038109">
    <property type="entry name" value="DNA_bind_recomb_sf"/>
</dbReference>
<gene>
    <name evidence="6" type="ORF">MED92_07601</name>
</gene>
<dbReference type="OrthoDB" id="9791494at2"/>
<dbReference type="PROSITE" id="PS51736">
    <property type="entry name" value="RECOMBINASES_3"/>
    <property type="match status" value="1"/>
</dbReference>
<dbReference type="Pfam" id="PF00239">
    <property type="entry name" value="Resolvase"/>
    <property type="match status" value="1"/>
</dbReference>
<evidence type="ECO:0000256" key="2">
    <source>
        <dbReference type="ARBA" id="ARBA00023172"/>
    </source>
</evidence>
<dbReference type="CDD" id="cd00338">
    <property type="entry name" value="Ser_Recombinase"/>
    <property type="match status" value="1"/>
</dbReference>
<dbReference type="SMART" id="SM00857">
    <property type="entry name" value="Resolvase"/>
    <property type="match status" value="1"/>
</dbReference>
<evidence type="ECO:0000256" key="1">
    <source>
        <dbReference type="ARBA" id="ARBA00023125"/>
    </source>
</evidence>
<dbReference type="AlphaFoldDB" id="A0A7U8GTZ5"/>
<dbReference type="Gene3D" id="3.40.50.1390">
    <property type="entry name" value="Resolvase, N-terminal catalytic domain"/>
    <property type="match status" value="1"/>
</dbReference>
<feature type="domain" description="Resolvase/invertase-type recombinase catalytic" evidence="4">
    <location>
        <begin position="2"/>
        <end position="159"/>
    </location>
</feature>
<sequence length="544" mass="61250">MKAYSYIRFSKQSQAQGDSLRRQTEAIRSYCTKNNLTLSTQTFEDLGISAWKGANADTGALGAFIKGCESGAIQTPCSLLVENLDRLSREHVRKAFGLLLQLLDLDVTIITLMDEKVYSPDCDQMDLMVALTYMSRGAEESQTKSDRVRKAKQAKREKTLAGEVKFTGNCPKWLKLNKDTQTFEEIPEFVETLKRIYDMRSKGYGIVKILKTLNEEGIRAFGLKIVKDENGEPVKDKTGKVKKVPSKWSQTTVVNYLKSRAVIGEYQLKERGVPVGDPITDYFPTVIDPELFYRVQDTFTKVTKGRTTTFRNALTGLLSCHVCGGPIKFDHVPPKKGRKHAPNQYLRCKSTYERKTTCFKGMINYSGVLSSVIAMTAYLNFNKINSEDYEALTAKLAELETNRIDTEAKLNNLSAVIQAGVTAPNFVKDANRLSSSLDEIKTDIDSTKAKLSSVEPSEAMKSIDSLDLESEQGRRDLNLFLKQYIKKIEVTKNDVYVTFLSQQIPDPIRAPLGANYNNPELLSDYIDKTDLALNIEDYFEFDPE</sequence>
<dbReference type="PROSITE" id="PS51737">
    <property type="entry name" value="RECOMBINASE_DNA_BIND"/>
    <property type="match status" value="1"/>
</dbReference>